<keyword evidence="2" id="KW-1185">Reference proteome</keyword>
<organism evidence="1 2">
    <name type="scientific">Carex littledalei</name>
    <dbReference type="NCBI Taxonomy" id="544730"/>
    <lineage>
        <taxon>Eukaryota</taxon>
        <taxon>Viridiplantae</taxon>
        <taxon>Streptophyta</taxon>
        <taxon>Embryophyta</taxon>
        <taxon>Tracheophyta</taxon>
        <taxon>Spermatophyta</taxon>
        <taxon>Magnoliopsida</taxon>
        <taxon>Liliopsida</taxon>
        <taxon>Poales</taxon>
        <taxon>Cyperaceae</taxon>
        <taxon>Cyperoideae</taxon>
        <taxon>Cariceae</taxon>
        <taxon>Carex</taxon>
        <taxon>Carex subgen. Euthyceras</taxon>
    </lineage>
</organism>
<evidence type="ECO:0008006" key="3">
    <source>
        <dbReference type="Google" id="ProtNLM"/>
    </source>
</evidence>
<evidence type="ECO:0000313" key="1">
    <source>
        <dbReference type="EMBL" id="KAF3327069.1"/>
    </source>
</evidence>
<dbReference type="AlphaFoldDB" id="A0A833QPV6"/>
<reference evidence="1" key="1">
    <citation type="submission" date="2020-01" db="EMBL/GenBank/DDBJ databases">
        <title>Genome sequence of Kobresia littledalei, the first chromosome-level genome in the family Cyperaceae.</title>
        <authorList>
            <person name="Qu G."/>
        </authorList>
    </citation>
    <scope>NUCLEOTIDE SEQUENCE</scope>
    <source>
        <strain evidence="1">C.B.Clarke</strain>
        <tissue evidence="1">Leaf</tissue>
    </source>
</reference>
<gene>
    <name evidence="1" type="ORF">FCM35_KLT07187</name>
</gene>
<proteinExistence type="predicted"/>
<accession>A0A833QPV6</accession>
<dbReference type="OrthoDB" id="679467at2759"/>
<protein>
    <recommendedName>
        <fullName evidence="3">F-box domain-containing protein</fullName>
    </recommendedName>
</protein>
<name>A0A833QPV6_9POAL</name>
<sequence length="67" mass="7846">MRRPILKPELCISSYTNACSTEDSGRLRAVCKSWTNLSNPIKEEQVWLMYCPKRSSTCRMYNPFKEP</sequence>
<dbReference type="Proteomes" id="UP000623129">
    <property type="component" value="Unassembled WGS sequence"/>
</dbReference>
<dbReference type="EMBL" id="SWLB01000017">
    <property type="protein sequence ID" value="KAF3327069.1"/>
    <property type="molecule type" value="Genomic_DNA"/>
</dbReference>
<comment type="caution">
    <text evidence="1">The sequence shown here is derived from an EMBL/GenBank/DDBJ whole genome shotgun (WGS) entry which is preliminary data.</text>
</comment>
<evidence type="ECO:0000313" key="2">
    <source>
        <dbReference type="Proteomes" id="UP000623129"/>
    </source>
</evidence>